<evidence type="ECO:0000313" key="1">
    <source>
        <dbReference type="EMBL" id="REI42440.1"/>
    </source>
</evidence>
<name>A0ABX9KJD1_9FUSO</name>
<proteinExistence type="predicted"/>
<accession>A0ABX9KJD1</accession>
<gene>
    <name evidence="1" type="ORF">DYH56_03545</name>
</gene>
<dbReference type="EMBL" id="QUAJ01000004">
    <property type="protein sequence ID" value="REI42440.1"/>
    <property type="molecule type" value="Genomic_DNA"/>
</dbReference>
<protein>
    <submittedName>
        <fullName evidence="1">Uncharacterized protein</fullName>
    </submittedName>
</protein>
<dbReference type="Proteomes" id="UP000263486">
    <property type="component" value="Unassembled WGS sequence"/>
</dbReference>
<organism evidence="1 2">
    <name type="scientific">Psychrilyobacter piezotolerans</name>
    <dbReference type="NCBI Taxonomy" id="2293438"/>
    <lineage>
        <taxon>Bacteria</taxon>
        <taxon>Fusobacteriati</taxon>
        <taxon>Fusobacteriota</taxon>
        <taxon>Fusobacteriia</taxon>
        <taxon>Fusobacteriales</taxon>
        <taxon>Fusobacteriaceae</taxon>
        <taxon>Psychrilyobacter</taxon>
    </lineage>
</organism>
<evidence type="ECO:0000313" key="2">
    <source>
        <dbReference type="Proteomes" id="UP000263486"/>
    </source>
</evidence>
<reference evidence="1 2" key="1">
    <citation type="submission" date="2018-08" db="EMBL/GenBank/DDBJ databases">
        <title>Draft genome sequence of Psychrilyobacter sp. strain SD5 isolated from Black Sea water.</title>
        <authorList>
            <person name="Yadav S."/>
            <person name="Villanueva L."/>
            <person name="Damste J.S.S."/>
        </authorList>
    </citation>
    <scope>NUCLEOTIDE SEQUENCE [LARGE SCALE GENOMIC DNA]</scope>
    <source>
        <strain evidence="1 2">SD5</strain>
    </source>
</reference>
<comment type="caution">
    <text evidence="1">The sequence shown here is derived from an EMBL/GenBank/DDBJ whole genome shotgun (WGS) entry which is preliminary data.</text>
</comment>
<dbReference type="RefSeq" id="WP_114641481.1">
    <property type="nucleotide sequence ID" value="NZ_JAACIO010000004.1"/>
</dbReference>
<keyword evidence="2" id="KW-1185">Reference proteome</keyword>
<sequence length="313" mass="37324">MKLRNDFKKILKSNAHYYGLTINKDDEIDDLMFKIINYKESIFTKSSYHLNYSKHFLKQLENLPKKYNDYLDNILNMLKNGDLNVNKFLTKQIKTTSFYDDFRILWGLYHLHIEKLIKGKAFSERSNYLLILYKNNSNIYLVDIVEHREPDLWYKKRFLEIIDNEWSDLLPVLQGTSGSDYNEKDIKLYRNSNINTVINVNGKAVMSTINGISTNGTPFQYVRESLYMKITLEKIEKYFQIDTAIYPHKFFYTFIKHENKNFYVTKNNGVSKQILIISLLEDSSYIKEIKINFDNDYLSMLFDNTISYVEKLF</sequence>